<protein>
    <submittedName>
        <fullName evidence="5">NUDIX hydrolase</fullName>
    </submittedName>
</protein>
<dbReference type="SMART" id="SM00855">
    <property type="entry name" value="PGAM"/>
    <property type="match status" value="1"/>
</dbReference>
<dbReference type="InterPro" id="IPR015797">
    <property type="entry name" value="NUDIX_hydrolase-like_dom_sf"/>
</dbReference>
<dbReference type="InterPro" id="IPR020476">
    <property type="entry name" value="Nudix_hydrolase"/>
</dbReference>
<dbReference type="InterPro" id="IPR051325">
    <property type="entry name" value="Nudix_hydrolase_domain"/>
</dbReference>
<reference evidence="5 6" key="1">
    <citation type="submission" date="2018-05" db="EMBL/GenBank/DDBJ databases">
        <title>Genetic diversity of glacier-inhabiting Cryobacterium bacteria in China and description of Cryobacterium mengkeensis sp. nov. and Arthrobacter glacialis sp. nov.</title>
        <authorList>
            <person name="Liu Q."/>
            <person name="Xin Y.-H."/>
        </authorList>
    </citation>
    <scope>NUCLEOTIDE SEQUENCE [LARGE SCALE GENOMIC DNA]</scope>
    <source>
        <strain evidence="5 6">LI2</strain>
    </source>
</reference>
<keyword evidence="6" id="KW-1185">Reference proteome</keyword>
<dbReference type="Gene3D" id="3.40.50.1240">
    <property type="entry name" value="Phosphoglycerate mutase-like"/>
    <property type="match status" value="1"/>
</dbReference>
<dbReference type="PROSITE" id="PS00893">
    <property type="entry name" value="NUDIX_BOX"/>
    <property type="match status" value="1"/>
</dbReference>
<keyword evidence="2 3" id="KW-0378">Hydrolase</keyword>
<dbReference type="AlphaFoldDB" id="A0A2V5LY13"/>
<dbReference type="Gene3D" id="3.90.79.10">
    <property type="entry name" value="Nucleoside Triphosphate Pyrophosphohydrolase"/>
    <property type="match status" value="1"/>
</dbReference>
<dbReference type="Pfam" id="PF00300">
    <property type="entry name" value="His_Phos_1"/>
    <property type="match status" value="1"/>
</dbReference>
<evidence type="ECO:0000313" key="6">
    <source>
        <dbReference type="Proteomes" id="UP000247832"/>
    </source>
</evidence>
<dbReference type="GO" id="GO:0006167">
    <property type="term" value="P:AMP biosynthetic process"/>
    <property type="evidence" value="ECO:0007669"/>
    <property type="project" value="TreeGrafter"/>
</dbReference>
<dbReference type="PRINTS" id="PR00502">
    <property type="entry name" value="NUDIXFAMILY"/>
</dbReference>
<proteinExistence type="inferred from homology"/>
<organism evidence="5 6">
    <name type="scientific">Arthrobacter livingstonensis</name>
    <dbReference type="NCBI Taxonomy" id="670078"/>
    <lineage>
        <taxon>Bacteria</taxon>
        <taxon>Bacillati</taxon>
        <taxon>Actinomycetota</taxon>
        <taxon>Actinomycetes</taxon>
        <taxon>Micrococcales</taxon>
        <taxon>Micrococcaceae</taxon>
        <taxon>Arthrobacter</taxon>
    </lineage>
</organism>
<dbReference type="CDD" id="cd03673">
    <property type="entry name" value="NUDIX_Ap6A_hydrolase"/>
    <property type="match status" value="1"/>
</dbReference>
<dbReference type="EMBL" id="QJVD01000010">
    <property type="protein sequence ID" value="PYI67306.1"/>
    <property type="molecule type" value="Genomic_DNA"/>
</dbReference>
<dbReference type="GO" id="GO:0006754">
    <property type="term" value="P:ATP biosynthetic process"/>
    <property type="evidence" value="ECO:0007669"/>
    <property type="project" value="TreeGrafter"/>
</dbReference>
<dbReference type="InterPro" id="IPR013078">
    <property type="entry name" value="His_Pase_superF_clade-1"/>
</dbReference>
<comment type="caution">
    <text evidence="5">The sequence shown here is derived from an EMBL/GenBank/DDBJ whole genome shotgun (WGS) entry which is preliminary data.</text>
</comment>
<dbReference type="OrthoDB" id="4287477at2"/>
<dbReference type="PANTHER" id="PTHR21340:SF0">
    <property type="entry name" value="BIS(5'-NUCLEOSYL)-TETRAPHOSPHATASE [ASYMMETRICAL]"/>
    <property type="match status" value="1"/>
</dbReference>
<dbReference type="SUPFAM" id="SSF53254">
    <property type="entry name" value="Phosphoglycerate mutase-like"/>
    <property type="match status" value="1"/>
</dbReference>
<gene>
    <name evidence="5" type="ORF">CVV68_11275</name>
</gene>
<evidence type="ECO:0000259" key="4">
    <source>
        <dbReference type="PROSITE" id="PS51462"/>
    </source>
</evidence>
<dbReference type="PANTHER" id="PTHR21340">
    <property type="entry name" value="DIADENOSINE 5,5-P1,P4-TETRAPHOSPHATE PYROPHOSPHOHYDROLASE MUTT"/>
    <property type="match status" value="1"/>
</dbReference>
<dbReference type="Proteomes" id="UP000247832">
    <property type="component" value="Unassembled WGS sequence"/>
</dbReference>
<comment type="similarity">
    <text evidence="1 3">Belongs to the Nudix hydrolase family.</text>
</comment>
<dbReference type="PROSITE" id="PS51462">
    <property type="entry name" value="NUDIX"/>
    <property type="match status" value="1"/>
</dbReference>
<sequence length="323" mass="35323">MRSTEHLEDVPGDATEISVYAAGALCWRVKKKKLELLLIHRQRYDDWSWPKGKLDQGETLAECAVREVFEEVGLPITLGIPLPFIRYAVKPGLKEVHYWAAEVDDMPPLPDGKEVDTAVWCSPTKARGLLSNPSDVEPLDALIAAHEAGTLETWPLLVVRHAKAKPRSAWTRAEGERPLAATGKRQALSLQRLLMAWHPGKILTSGWMRCIATISPYAQATKAKVKVVQSLTEADHKRNPAKASAVIDKLLAKSKSSAVAVCTHRPVLPTLLEALAAHMAPSLAATLPLGDPHLAPGEILVAHVSVNDPGRIVAVEQHRPYED</sequence>
<dbReference type="InterPro" id="IPR020084">
    <property type="entry name" value="NUDIX_hydrolase_CS"/>
</dbReference>
<evidence type="ECO:0000256" key="1">
    <source>
        <dbReference type="ARBA" id="ARBA00005582"/>
    </source>
</evidence>
<accession>A0A2V5LY13</accession>
<evidence type="ECO:0000256" key="2">
    <source>
        <dbReference type="ARBA" id="ARBA00022801"/>
    </source>
</evidence>
<dbReference type="SUPFAM" id="SSF55811">
    <property type="entry name" value="Nudix"/>
    <property type="match status" value="1"/>
</dbReference>
<dbReference type="GO" id="GO:0004081">
    <property type="term" value="F:bis(5'-nucleosyl)-tetraphosphatase (asymmetrical) activity"/>
    <property type="evidence" value="ECO:0007669"/>
    <property type="project" value="TreeGrafter"/>
</dbReference>
<dbReference type="CDD" id="cd07067">
    <property type="entry name" value="HP_PGM_like"/>
    <property type="match status" value="1"/>
</dbReference>
<dbReference type="InterPro" id="IPR000086">
    <property type="entry name" value="NUDIX_hydrolase_dom"/>
</dbReference>
<dbReference type="RefSeq" id="WP_110501091.1">
    <property type="nucleotide sequence ID" value="NZ_QJVD01000010.1"/>
</dbReference>
<dbReference type="InterPro" id="IPR029033">
    <property type="entry name" value="His_PPase_superfam"/>
</dbReference>
<evidence type="ECO:0000256" key="3">
    <source>
        <dbReference type="RuleBase" id="RU003476"/>
    </source>
</evidence>
<feature type="domain" description="Nudix hydrolase" evidence="4">
    <location>
        <begin position="19"/>
        <end position="143"/>
    </location>
</feature>
<name>A0A2V5LY13_9MICC</name>
<evidence type="ECO:0000313" key="5">
    <source>
        <dbReference type="EMBL" id="PYI67306.1"/>
    </source>
</evidence>
<dbReference type="Pfam" id="PF00293">
    <property type="entry name" value="NUDIX"/>
    <property type="match status" value="1"/>
</dbReference>